<dbReference type="PROSITE" id="PS00411">
    <property type="entry name" value="KINESIN_MOTOR_1"/>
    <property type="match status" value="1"/>
</dbReference>
<evidence type="ECO:0000313" key="15">
    <source>
        <dbReference type="Proteomes" id="UP000182444"/>
    </source>
</evidence>
<proteinExistence type="inferred from homology"/>
<sequence length="998" mass="109206">MSSRHNSLGMRSRSHGAAKHQATSTASLRRQRTATESPAPDAITTSTSATASSQLQKSISGENIKVVVRSRTRNEREKNQNSEVVVDACEADATVTVNDNQRQKTFTVDQVYGPESDQNMVYDGVVAPVLQHVMDGINCTIFAYGQTGTGKTYTMVGDVEGQSDVGGLSHEAGIIPRVIHSLFRRLEIEGLDYAVKCTFLELYNEDIRDLNDTTEKPKTVKLFVERDGVKVDGLDEVYLNSSAQGLHVLREGLRRRHVAATQMNDHSSRSHMVFTLTLSIMVPGSMEVARTAKINLVDLAGSESIKNSGAVNKQAVEAGKINKSLLTLGRVINALVDKAQHVPYRDSNLTRLLYDSLGGGTRTYIIATVSPARVNLEETVNTLEYASRAKNIKNKPQMNHIQKRILLKEFTVLNEKLRSDLLAAQKNNGFQIAEANYRAMEAELASLRTQTAEQQRKLDVFDGQMKRTRDDAEKSQVCYLEAKRELDSEKSKTKQAQSAHETLKSSMALMANQTYGHVSSMRSSQQQFENALMEKLASSSKIQVSSLESVSSSIKHSLANLGDQFKSVLVTQNQSATTTGEIVAGIEKVKEELAGRVAAGLEEAAKSWEKGMVGLQNEMRGFSKQVSDSTGKISMYLEDAFKELNGGVDRQVTAFDDKQSIAESELASLVRLLASENQKLSEKLKAHQHHEKQSRQELVNDVSRLIISWGQTQDHSSSELFGLLDQKVQLEKKQAAAVGSALYDSRCTVSSNYNAFKDTMGSARRSLLASCAAAKTASDSSGLSHSASELTAEAKMALEERQQALVGQLSALSEAVAKARLETDHAQSAVPDALANLQTSTQASLNGLLATLVTPSSQAKDIDGVLHVVDPFKRSIQQSDNELETCVREMLTTCGESVPETLSSDQPTALPLMQYTQPPPVKATRSTSVPAIIVPASVNESPRRKRSYGQLDDKENELPEKGLAQKTASLQLGPTEPPQGQRQKSIPRLVPPRKYRKQ</sequence>
<name>A0A1D8NLP0_YARLL</name>
<evidence type="ECO:0000313" key="16">
    <source>
        <dbReference type="Proteomes" id="UP000256601"/>
    </source>
</evidence>
<comment type="similarity">
    <text evidence="8 9">Belongs to the TRAFAC class myosin-kinesin ATPase superfamily. Kinesin family.</text>
</comment>
<dbReference type="Pfam" id="PF00225">
    <property type="entry name" value="Kinesin"/>
    <property type="match status" value="1"/>
</dbReference>
<feature type="compositionally biased region" description="Polar residues" evidence="11">
    <location>
        <begin position="966"/>
        <end position="984"/>
    </location>
</feature>
<dbReference type="Gene3D" id="3.40.850.10">
    <property type="entry name" value="Kinesin motor domain"/>
    <property type="match status" value="1"/>
</dbReference>
<evidence type="ECO:0000256" key="4">
    <source>
        <dbReference type="ARBA" id="ARBA00022741"/>
    </source>
</evidence>
<dbReference type="GO" id="GO:0008574">
    <property type="term" value="F:plus-end-directed microtubule motor activity"/>
    <property type="evidence" value="ECO:0007669"/>
    <property type="project" value="TreeGrafter"/>
</dbReference>
<feature type="region of interest" description="Disordered" evidence="11">
    <location>
        <begin position="1"/>
        <end position="56"/>
    </location>
</feature>
<dbReference type="SMART" id="SM00129">
    <property type="entry name" value="KISc"/>
    <property type="match status" value="1"/>
</dbReference>
<evidence type="ECO:0000256" key="6">
    <source>
        <dbReference type="ARBA" id="ARBA00023175"/>
    </source>
</evidence>
<dbReference type="InterPro" id="IPR019821">
    <property type="entry name" value="Kinesin_motor_CS"/>
</dbReference>
<dbReference type="Proteomes" id="UP000182444">
    <property type="component" value="Chromosome 1F"/>
</dbReference>
<keyword evidence="6 8" id="KW-0505">Motor protein</keyword>
<evidence type="ECO:0000256" key="7">
    <source>
        <dbReference type="ARBA" id="ARBA00023212"/>
    </source>
</evidence>
<keyword evidence="2" id="KW-0963">Cytoplasm</keyword>
<dbReference type="EMBL" id="KZ857324">
    <property type="protein sequence ID" value="RDW29204.1"/>
    <property type="molecule type" value="Genomic_DNA"/>
</dbReference>
<organism evidence="13 15">
    <name type="scientific">Yarrowia lipolytica</name>
    <name type="common">Candida lipolytica</name>
    <dbReference type="NCBI Taxonomy" id="4952"/>
    <lineage>
        <taxon>Eukaryota</taxon>
        <taxon>Fungi</taxon>
        <taxon>Dikarya</taxon>
        <taxon>Ascomycota</taxon>
        <taxon>Saccharomycotina</taxon>
        <taxon>Dipodascomycetes</taxon>
        <taxon>Dipodascales</taxon>
        <taxon>Dipodascales incertae sedis</taxon>
        <taxon>Yarrowia</taxon>
    </lineage>
</organism>
<accession>A0A1D8NLP0</accession>
<evidence type="ECO:0000313" key="13">
    <source>
        <dbReference type="EMBL" id="AOW06551.1"/>
    </source>
</evidence>
<protein>
    <recommendedName>
        <fullName evidence="9">Kinesin-like protein</fullName>
    </recommendedName>
</protein>
<dbReference type="Proteomes" id="UP000256601">
    <property type="component" value="Unassembled WGS sequence"/>
</dbReference>
<evidence type="ECO:0000313" key="14">
    <source>
        <dbReference type="EMBL" id="RDW29204.1"/>
    </source>
</evidence>
<dbReference type="FunFam" id="3.40.850.10:FF:000069">
    <property type="entry name" value="Kinesin-like motor protein"/>
    <property type="match status" value="1"/>
</dbReference>
<feature type="coiled-coil region" evidence="10">
    <location>
        <begin position="430"/>
        <end position="457"/>
    </location>
</feature>
<dbReference type="InterPro" id="IPR036961">
    <property type="entry name" value="Kinesin_motor_dom_sf"/>
</dbReference>
<reference evidence="13 15" key="1">
    <citation type="journal article" date="2016" name="PLoS ONE">
        <title>Sequence Assembly of Yarrowia lipolytica Strain W29/CLIB89 Shows Transposable Element Diversity.</title>
        <authorList>
            <person name="Magnan C."/>
            <person name="Yu J."/>
            <person name="Chang I."/>
            <person name="Jahn E."/>
            <person name="Kanomata Y."/>
            <person name="Wu J."/>
            <person name="Zeller M."/>
            <person name="Oakes M."/>
            <person name="Baldi P."/>
            <person name="Sandmeyer S."/>
        </authorList>
    </citation>
    <scope>NUCLEOTIDE SEQUENCE [LARGE SCALE GENOMIC DNA]</scope>
    <source>
        <strain evidence="13">CLIB89</strain>
        <strain evidence="15">CLIB89(W29)</strain>
    </source>
</reference>
<dbReference type="InterPro" id="IPR047149">
    <property type="entry name" value="KIF11-like"/>
</dbReference>
<dbReference type="GO" id="GO:0007018">
    <property type="term" value="P:microtubule-based movement"/>
    <property type="evidence" value="ECO:0007669"/>
    <property type="project" value="InterPro"/>
</dbReference>
<dbReference type="SUPFAM" id="SSF52540">
    <property type="entry name" value="P-loop containing nucleoside triphosphate hydrolases"/>
    <property type="match status" value="1"/>
</dbReference>
<dbReference type="VEuPathDB" id="FungiDB:YALI0_F02673g"/>
<dbReference type="GO" id="GO:0016787">
    <property type="term" value="F:hydrolase activity"/>
    <property type="evidence" value="ECO:0007669"/>
    <property type="project" value="UniProtKB-KW"/>
</dbReference>
<evidence type="ECO:0000256" key="3">
    <source>
        <dbReference type="ARBA" id="ARBA00022701"/>
    </source>
</evidence>
<dbReference type="AlphaFoldDB" id="A0A1D8NLP0"/>
<dbReference type="GO" id="GO:0005524">
    <property type="term" value="F:ATP binding"/>
    <property type="evidence" value="ECO:0007669"/>
    <property type="project" value="UniProtKB-UniRule"/>
</dbReference>
<dbReference type="KEGG" id="yli:2907784"/>
<evidence type="ECO:0000256" key="5">
    <source>
        <dbReference type="ARBA" id="ARBA00022840"/>
    </source>
</evidence>
<feature type="compositionally biased region" description="Low complexity" evidence="11">
    <location>
        <begin position="44"/>
        <end position="53"/>
    </location>
</feature>
<dbReference type="InterPro" id="IPR001752">
    <property type="entry name" value="Kinesin_motor_dom"/>
</dbReference>
<evidence type="ECO:0000256" key="8">
    <source>
        <dbReference type="PROSITE-ProRule" id="PRU00283"/>
    </source>
</evidence>
<reference evidence="14 16" key="2">
    <citation type="submission" date="2018-07" db="EMBL/GenBank/DDBJ databases">
        <title>Draft Genome Assemblies for Five Robust Yarrowia lipolytica Strains Exhibiting High Lipid Production and Pentose Sugar Utilization and Sugar Alcohol Secretion from Undetoxified Lignocellulosic Biomass Hydrolysates.</title>
        <authorList>
            <consortium name="DOE Joint Genome Institute"/>
            <person name="Walker C."/>
            <person name="Ryu S."/>
            <person name="Na H."/>
            <person name="Zane M."/>
            <person name="LaButti K."/>
            <person name="Lipzen A."/>
            <person name="Haridas S."/>
            <person name="Barry K."/>
            <person name="Grigoriev I.V."/>
            <person name="Quarterman J."/>
            <person name="Slininger P."/>
            <person name="Dien B."/>
            <person name="Trinh C.T."/>
        </authorList>
    </citation>
    <scope>NUCLEOTIDE SEQUENCE [LARGE SCALE GENOMIC DNA]</scope>
    <source>
        <strain evidence="14 16">YB392</strain>
    </source>
</reference>
<feature type="domain" description="Kinesin motor" evidence="12">
    <location>
        <begin position="63"/>
        <end position="392"/>
    </location>
</feature>
<keyword evidence="14" id="KW-0378">Hydrolase</keyword>
<keyword evidence="7" id="KW-0206">Cytoskeleton</keyword>
<dbReference type="GO" id="GO:0005876">
    <property type="term" value="C:spindle microtubule"/>
    <property type="evidence" value="ECO:0007669"/>
    <property type="project" value="TreeGrafter"/>
</dbReference>
<keyword evidence="10" id="KW-0175">Coiled coil</keyword>
<dbReference type="EMBL" id="CP017558">
    <property type="protein sequence ID" value="AOW06551.1"/>
    <property type="molecule type" value="Genomic_DNA"/>
</dbReference>
<evidence type="ECO:0000256" key="1">
    <source>
        <dbReference type="ARBA" id="ARBA00004245"/>
    </source>
</evidence>
<dbReference type="PROSITE" id="PS50067">
    <property type="entry name" value="KINESIN_MOTOR_2"/>
    <property type="match status" value="1"/>
</dbReference>
<dbReference type="PANTHER" id="PTHR47970">
    <property type="entry name" value="KINESIN-LIKE PROTEIN KIF11"/>
    <property type="match status" value="1"/>
</dbReference>
<comment type="subcellular location">
    <subcellularLocation>
        <location evidence="1">Cytoplasm</location>
        <location evidence="1">Cytoskeleton</location>
    </subcellularLocation>
</comment>
<evidence type="ECO:0000256" key="2">
    <source>
        <dbReference type="ARBA" id="ARBA00022490"/>
    </source>
</evidence>
<evidence type="ECO:0000256" key="11">
    <source>
        <dbReference type="SAM" id="MobiDB-lite"/>
    </source>
</evidence>
<gene>
    <name evidence="14" type="ORF">B0I71DRAFT_126170</name>
    <name evidence="13" type="ORF">YALI1_F03948g</name>
</gene>
<evidence type="ECO:0000259" key="12">
    <source>
        <dbReference type="PROSITE" id="PS50067"/>
    </source>
</evidence>
<dbReference type="GO" id="GO:0000073">
    <property type="term" value="P:initial mitotic spindle pole body separation"/>
    <property type="evidence" value="ECO:0007669"/>
    <property type="project" value="TreeGrafter"/>
</dbReference>
<dbReference type="GO" id="GO:0005634">
    <property type="term" value="C:nucleus"/>
    <property type="evidence" value="ECO:0007669"/>
    <property type="project" value="TreeGrafter"/>
</dbReference>
<dbReference type="PRINTS" id="PR00380">
    <property type="entry name" value="KINESINHEAVY"/>
</dbReference>
<keyword evidence="5 8" id="KW-0067">ATP-binding</keyword>
<evidence type="ECO:0000256" key="10">
    <source>
        <dbReference type="SAM" id="Coils"/>
    </source>
</evidence>
<keyword evidence="4 8" id="KW-0547">Nucleotide-binding</keyword>
<dbReference type="GO" id="GO:0072686">
    <property type="term" value="C:mitotic spindle"/>
    <property type="evidence" value="ECO:0007669"/>
    <property type="project" value="TreeGrafter"/>
</dbReference>
<feature type="compositionally biased region" description="Basic and acidic residues" evidence="11">
    <location>
        <begin position="951"/>
        <end position="960"/>
    </location>
</feature>
<dbReference type="InterPro" id="IPR027417">
    <property type="entry name" value="P-loop_NTPase"/>
</dbReference>
<dbReference type="GeneID" id="2907784"/>
<keyword evidence="3 9" id="KW-0493">Microtubule</keyword>
<dbReference type="PANTHER" id="PTHR47970:SF12">
    <property type="entry name" value="KINESIN FAMILY MEMBER 11"/>
    <property type="match status" value="1"/>
</dbReference>
<feature type="region of interest" description="Disordered" evidence="11">
    <location>
        <begin position="897"/>
        <end position="998"/>
    </location>
</feature>
<feature type="binding site" evidence="8">
    <location>
        <begin position="145"/>
        <end position="152"/>
    </location>
    <ligand>
        <name>ATP</name>
        <dbReference type="ChEBI" id="CHEBI:30616"/>
    </ligand>
</feature>
<dbReference type="eggNOG" id="KOG0243">
    <property type="taxonomic scope" value="Eukaryota"/>
</dbReference>
<evidence type="ECO:0000256" key="9">
    <source>
        <dbReference type="RuleBase" id="RU000394"/>
    </source>
</evidence>
<dbReference type="VEuPathDB" id="FungiDB:YALI1_F03948g"/>
<dbReference type="GO" id="GO:0008017">
    <property type="term" value="F:microtubule binding"/>
    <property type="evidence" value="ECO:0007669"/>
    <property type="project" value="InterPro"/>
</dbReference>